<dbReference type="InterPro" id="IPR006148">
    <property type="entry name" value="Glc/Gal-6P_isomerase"/>
</dbReference>
<accession>A0A059F5L2</accession>
<dbReference type="PANTHER" id="PTHR11054">
    <property type="entry name" value="6-PHOSPHOGLUCONOLACTONASE"/>
    <property type="match status" value="1"/>
</dbReference>
<name>A0A059F5L2_9MICR</name>
<dbReference type="STRING" id="1288291.A0A059F5L2"/>
<dbReference type="HOGENOM" id="CLU_1391190_0_0_1"/>
<protein>
    <recommendedName>
        <fullName evidence="1">Glucosamine/galactosamine-6-phosphate isomerase domain-containing protein</fullName>
    </recommendedName>
</protein>
<dbReference type="GO" id="GO:0005975">
    <property type="term" value="P:carbohydrate metabolic process"/>
    <property type="evidence" value="ECO:0007669"/>
    <property type="project" value="InterPro"/>
</dbReference>
<organism evidence="2 3">
    <name type="scientific">Anncaliia algerae PRA339</name>
    <dbReference type="NCBI Taxonomy" id="1288291"/>
    <lineage>
        <taxon>Eukaryota</taxon>
        <taxon>Fungi</taxon>
        <taxon>Fungi incertae sedis</taxon>
        <taxon>Microsporidia</taxon>
        <taxon>Tubulinosematoidea</taxon>
        <taxon>Tubulinosematidae</taxon>
        <taxon>Anncaliia</taxon>
    </lineage>
</organism>
<evidence type="ECO:0000313" key="3">
    <source>
        <dbReference type="Proteomes" id="UP000030655"/>
    </source>
</evidence>
<dbReference type="OrthoDB" id="432544at2759"/>
<dbReference type="EMBL" id="KK365130">
    <property type="protein sequence ID" value="KCZ82485.1"/>
    <property type="molecule type" value="Genomic_DNA"/>
</dbReference>
<keyword evidence="3" id="KW-1185">Reference proteome</keyword>
<dbReference type="PANTHER" id="PTHR11054:SF0">
    <property type="entry name" value="6-PHOSPHOGLUCONOLACTONASE"/>
    <property type="match status" value="1"/>
</dbReference>
<reference evidence="3" key="1">
    <citation type="submission" date="2013-02" db="EMBL/GenBank/DDBJ databases">
        <authorList>
            <consortium name="The Broad Institute Genome Sequencing Platform"/>
            <person name="Cuomo C."/>
            <person name="Becnel J."/>
            <person name="Sanscrainte N."/>
            <person name="Walker B."/>
            <person name="Young S.K."/>
            <person name="Zeng Q."/>
            <person name="Gargeya S."/>
            <person name="Fitzgerald M."/>
            <person name="Haas B."/>
            <person name="Abouelleil A."/>
            <person name="Alvarado L."/>
            <person name="Arachchi H.M."/>
            <person name="Berlin A.M."/>
            <person name="Chapman S.B."/>
            <person name="Dewar J."/>
            <person name="Goldberg J."/>
            <person name="Griggs A."/>
            <person name="Gujja S."/>
            <person name="Hansen M."/>
            <person name="Howarth C."/>
            <person name="Imamovic A."/>
            <person name="Larimer J."/>
            <person name="McCowan C."/>
            <person name="Murphy C."/>
            <person name="Neiman D."/>
            <person name="Pearson M."/>
            <person name="Priest M."/>
            <person name="Roberts A."/>
            <person name="Saif S."/>
            <person name="Shea T."/>
            <person name="Sisk P."/>
            <person name="Sykes S."/>
            <person name="Wortman J."/>
            <person name="Nusbaum C."/>
            <person name="Birren B."/>
        </authorList>
    </citation>
    <scope>NUCLEOTIDE SEQUENCE [LARGE SCALE GENOMIC DNA]</scope>
    <source>
        <strain evidence="3">PRA339</strain>
    </source>
</reference>
<dbReference type="Gene3D" id="3.40.50.1360">
    <property type="match status" value="1"/>
</dbReference>
<dbReference type="Pfam" id="PF01182">
    <property type="entry name" value="Glucosamine_iso"/>
    <property type="match status" value="1"/>
</dbReference>
<evidence type="ECO:0000259" key="1">
    <source>
        <dbReference type="Pfam" id="PF01182"/>
    </source>
</evidence>
<dbReference type="InterPro" id="IPR039104">
    <property type="entry name" value="6PGL"/>
</dbReference>
<dbReference type="InterPro" id="IPR037171">
    <property type="entry name" value="NagB/RpiA_transferase-like"/>
</dbReference>
<feature type="domain" description="Glucosamine/galactosamine-6-phosphate isomerase" evidence="1">
    <location>
        <begin position="22"/>
        <end position="152"/>
    </location>
</feature>
<dbReference type="AlphaFoldDB" id="A0A059F5L2"/>
<reference evidence="2 3" key="2">
    <citation type="submission" date="2014-03" db="EMBL/GenBank/DDBJ databases">
        <title>The Genome Sequence of Anncaliia algerae insect isolate PRA339.</title>
        <authorList>
            <consortium name="The Broad Institute Genome Sequencing Platform"/>
            <consortium name="The Broad Institute Genome Sequencing Center for Infectious Disease"/>
            <person name="Cuomo C."/>
            <person name="Becnel J."/>
            <person name="Sanscrainte N."/>
            <person name="Walker B."/>
            <person name="Young S.K."/>
            <person name="Zeng Q."/>
            <person name="Gargeya S."/>
            <person name="Fitzgerald M."/>
            <person name="Haas B."/>
            <person name="Abouelleil A."/>
            <person name="Alvarado L."/>
            <person name="Arachchi H.M."/>
            <person name="Berlin A.M."/>
            <person name="Chapman S.B."/>
            <person name="Dewar J."/>
            <person name="Goldberg J."/>
            <person name="Griggs A."/>
            <person name="Gujja S."/>
            <person name="Hansen M."/>
            <person name="Howarth C."/>
            <person name="Imamovic A."/>
            <person name="Larimer J."/>
            <person name="McCowan C."/>
            <person name="Murphy C."/>
            <person name="Neiman D."/>
            <person name="Pearson M."/>
            <person name="Priest M."/>
            <person name="Roberts A."/>
            <person name="Saif S."/>
            <person name="Shea T."/>
            <person name="Sisk P."/>
            <person name="Sykes S."/>
            <person name="Wortman J."/>
            <person name="Nusbaum C."/>
            <person name="Birren B."/>
        </authorList>
    </citation>
    <scope>NUCLEOTIDE SEQUENCE [LARGE SCALE GENOMIC DNA]</scope>
    <source>
        <strain evidence="2 3">PRA339</strain>
    </source>
</reference>
<dbReference type="SUPFAM" id="SSF100950">
    <property type="entry name" value="NagB/RpiA/CoA transferase-like"/>
    <property type="match status" value="1"/>
</dbReference>
<sequence length="197" mass="22721">MLTKKFTTNFEMEIYDILRNYSSRDVNIMISGGSILKVLENINYERINTENWKIFFADERLESEDTNLAAANYLLTKLRCKVTPFQSTCLYSDLFKNIVIDLAILGIGEDGHIASLFPNSYTLKSKEYFISIDDSPKLPPKRNTITVKFINDKINKLIFLLPPSNGKIKDVKQPHFSILEKIKLPFTIFLVNKDITK</sequence>
<gene>
    <name evidence="2" type="ORF">H312_00143</name>
</gene>
<dbReference type="Proteomes" id="UP000030655">
    <property type="component" value="Unassembled WGS sequence"/>
</dbReference>
<proteinExistence type="predicted"/>
<evidence type="ECO:0000313" key="2">
    <source>
        <dbReference type="EMBL" id="KCZ82485.1"/>
    </source>
</evidence>
<dbReference type="VEuPathDB" id="MicrosporidiaDB:H312_00143"/>